<dbReference type="GO" id="GO:0003677">
    <property type="term" value="F:DNA binding"/>
    <property type="evidence" value="ECO:0007669"/>
    <property type="project" value="UniProtKB-KW"/>
</dbReference>
<dbReference type="GO" id="GO:0005829">
    <property type="term" value="C:cytosol"/>
    <property type="evidence" value="ECO:0007669"/>
    <property type="project" value="TreeGrafter"/>
</dbReference>
<dbReference type="Pfam" id="PF00027">
    <property type="entry name" value="cNMP_binding"/>
    <property type="match status" value="1"/>
</dbReference>
<evidence type="ECO:0000256" key="1">
    <source>
        <dbReference type="ARBA" id="ARBA00023015"/>
    </source>
</evidence>
<evidence type="ECO:0000313" key="7">
    <source>
        <dbReference type="Proteomes" id="UP000245629"/>
    </source>
</evidence>
<dbReference type="InterPro" id="IPR018490">
    <property type="entry name" value="cNMP-bd_dom_sf"/>
</dbReference>
<dbReference type="KEGG" id="azz:DEW08_18865"/>
<dbReference type="PROSITE" id="PS50042">
    <property type="entry name" value="CNMP_BINDING_3"/>
    <property type="match status" value="1"/>
</dbReference>
<dbReference type="EMBL" id="CP029354">
    <property type="protein sequence ID" value="AWK88180.1"/>
    <property type="molecule type" value="Genomic_DNA"/>
</dbReference>
<dbReference type="OrthoDB" id="7584044at2"/>
<reference evidence="7" key="1">
    <citation type="submission" date="2018-05" db="EMBL/GenBank/DDBJ databases">
        <title>Azospirillum thermophila sp. nov., a novel isolated from hot spring.</title>
        <authorList>
            <person name="Zhao Z."/>
        </authorList>
    </citation>
    <scope>NUCLEOTIDE SEQUENCE [LARGE SCALE GENOMIC DNA]</scope>
    <source>
        <strain evidence="7">CFH 70021</strain>
    </source>
</reference>
<dbReference type="SUPFAM" id="SSF51206">
    <property type="entry name" value="cAMP-binding domain-like"/>
    <property type="match status" value="1"/>
</dbReference>
<dbReference type="SMART" id="SM00100">
    <property type="entry name" value="cNMP"/>
    <property type="match status" value="1"/>
</dbReference>
<dbReference type="Gene3D" id="1.10.10.10">
    <property type="entry name" value="Winged helix-like DNA-binding domain superfamily/Winged helix DNA-binding domain"/>
    <property type="match status" value="1"/>
</dbReference>
<keyword evidence="7" id="KW-1185">Reference proteome</keyword>
<evidence type="ECO:0000313" key="6">
    <source>
        <dbReference type="EMBL" id="AWK88180.1"/>
    </source>
</evidence>
<feature type="domain" description="HTH crp-type" evidence="5">
    <location>
        <begin position="163"/>
        <end position="237"/>
    </location>
</feature>
<dbReference type="Gene3D" id="2.60.120.10">
    <property type="entry name" value="Jelly Rolls"/>
    <property type="match status" value="1"/>
</dbReference>
<dbReference type="PANTHER" id="PTHR24567:SF75">
    <property type="entry name" value="FUMARATE AND NITRATE REDUCTION REGULATORY PROTEIN"/>
    <property type="match status" value="1"/>
</dbReference>
<feature type="domain" description="Cyclic nucleotide-binding" evidence="4">
    <location>
        <begin position="59"/>
        <end position="101"/>
    </location>
</feature>
<dbReference type="InterPro" id="IPR014710">
    <property type="entry name" value="RmlC-like_jellyroll"/>
</dbReference>
<gene>
    <name evidence="6" type="ORF">DEW08_18865</name>
</gene>
<evidence type="ECO:0000256" key="2">
    <source>
        <dbReference type="ARBA" id="ARBA00023125"/>
    </source>
</evidence>
<dbReference type="SUPFAM" id="SSF46785">
    <property type="entry name" value="Winged helix' DNA-binding domain"/>
    <property type="match status" value="1"/>
</dbReference>
<dbReference type="SMART" id="SM00419">
    <property type="entry name" value="HTH_CRP"/>
    <property type="match status" value="1"/>
</dbReference>
<dbReference type="GO" id="GO:0003700">
    <property type="term" value="F:DNA-binding transcription factor activity"/>
    <property type="evidence" value="ECO:0007669"/>
    <property type="project" value="InterPro"/>
</dbReference>
<sequence>MAAQLTTLTRTAQPFRGFIAASAARELSPAGTTLGARPVESDPLATVGTLRCVERDMAVFSEGDDADSVYRVVDGMIRLHKLLPDGRRQVVGFLQAGDMLGLSVGGLYIYTAEAVTTSSLRRIPRERLDSLMDEQPALARKLLTTMTTELVAAQDQMLLLGRKTAAEKLASFLIALGKRAAARTPGCRRVELPMSRTDIADYLGLTTETVSRGFTKLKTARLIRLLEGNRVELVDQDALADMAGCCCG</sequence>
<organism evidence="6 7">
    <name type="scientific">Azospirillum thermophilum</name>
    <dbReference type="NCBI Taxonomy" id="2202148"/>
    <lineage>
        <taxon>Bacteria</taxon>
        <taxon>Pseudomonadati</taxon>
        <taxon>Pseudomonadota</taxon>
        <taxon>Alphaproteobacteria</taxon>
        <taxon>Rhodospirillales</taxon>
        <taxon>Azospirillaceae</taxon>
        <taxon>Azospirillum</taxon>
    </lineage>
</organism>
<dbReference type="PRINTS" id="PR00034">
    <property type="entry name" value="HTHCRP"/>
</dbReference>
<evidence type="ECO:0000256" key="3">
    <source>
        <dbReference type="ARBA" id="ARBA00023163"/>
    </source>
</evidence>
<evidence type="ECO:0000259" key="5">
    <source>
        <dbReference type="PROSITE" id="PS51063"/>
    </source>
</evidence>
<accession>A0A2S2CUY2</accession>
<dbReference type="RefSeq" id="WP_109330188.1">
    <property type="nucleotide sequence ID" value="NZ_CP029354.1"/>
</dbReference>
<dbReference type="AlphaFoldDB" id="A0A2S2CUY2"/>
<proteinExistence type="predicted"/>
<keyword evidence="2" id="KW-0238">DNA-binding</keyword>
<name>A0A2S2CUY2_9PROT</name>
<dbReference type="InterPro" id="IPR012318">
    <property type="entry name" value="HTH_CRP"/>
</dbReference>
<evidence type="ECO:0000259" key="4">
    <source>
        <dbReference type="PROSITE" id="PS50042"/>
    </source>
</evidence>
<dbReference type="Pfam" id="PF13545">
    <property type="entry name" value="HTH_Crp_2"/>
    <property type="match status" value="1"/>
</dbReference>
<keyword evidence="1" id="KW-0805">Transcription regulation</keyword>
<dbReference type="Proteomes" id="UP000245629">
    <property type="component" value="Chromosome 3"/>
</dbReference>
<dbReference type="InterPro" id="IPR036388">
    <property type="entry name" value="WH-like_DNA-bd_sf"/>
</dbReference>
<dbReference type="CDD" id="cd00038">
    <property type="entry name" value="CAP_ED"/>
    <property type="match status" value="1"/>
</dbReference>
<dbReference type="InterPro" id="IPR000595">
    <property type="entry name" value="cNMP-bd_dom"/>
</dbReference>
<keyword evidence="3" id="KW-0804">Transcription</keyword>
<dbReference type="FunFam" id="1.10.10.10:FF:000028">
    <property type="entry name" value="Fumarate/nitrate reduction transcriptional regulator Fnr"/>
    <property type="match status" value="1"/>
</dbReference>
<dbReference type="InterPro" id="IPR036390">
    <property type="entry name" value="WH_DNA-bd_sf"/>
</dbReference>
<protein>
    <submittedName>
        <fullName evidence="6">Crp/Fnr family transcriptional regulator</fullName>
    </submittedName>
</protein>
<dbReference type="PROSITE" id="PS51063">
    <property type="entry name" value="HTH_CRP_2"/>
    <property type="match status" value="1"/>
</dbReference>
<dbReference type="InterPro" id="IPR050397">
    <property type="entry name" value="Env_Response_Regulators"/>
</dbReference>
<dbReference type="PANTHER" id="PTHR24567">
    <property type="entry name" value="CRP FAMILY TRANSCRIPTIONAL REGULATORY PROTEIN"/>
    <property type="match status" value="1"/>
</dbReference>
<dbReference type="CDD" id="cd00092">
    <property type="entry name" value="HTH_CRP"/>
    <property type="match status" value="1"/>
</dbReference>
<dbReference type="PROSITE" id="PS00042">
    <property type="entry name" value="HTH_CRP_1"/>
    <property type="match status" value="1"/>
</dbReference>
<dbReference type="InterPro" id="IPR018335">
    <property type="entry name" value="Tscrpt_reg_HTH_Crp-type_CS"/>
</dbReference>